<accession>A0ABM8MP12</accession>
<protein>
    <submittedName>
        <fullName evidence="3">Phage anti-repressor protein</fullName>
    </submittedName>
</protein>
<dbReference type="Proteomes" id="UP000835792">
    <property type="component" value="Unassembled WGS sequence"/>
</dbReference>
<reference evidence="3" key="1">
    <citation type="submission" date="2020-05" db="EMBL/GenBank/DDBJ databases">
        <authorList>
            <person name="Delgado-Blas J."/>
        </authorList>
    </citation>
    <scope>NUCLEOTIDE SEQUENCE</scope>
    <source>
        <strain evidence="3">BB1468</strain>
    </source>
</reference>
<gene>
    <name evidence="3" type="ORF">GHA_04418</name>
</gene>
<organism evidence="3 4">
    <name type="scientific">Citrobacter youngae</name>
    <dbReference type="NCBI Taxonomy" id="133448"/>
    <lineage>
        <taxon>Bacteria</taxon>
        <taxon>Pseudomonadati</taxon>
        <taxon>Pseudomonadota</taxon>
        <taxon>Gammaproteobacteria</taxon>
        <taxon>Enterobacterales</taxon>
        <taxon>Enterobacteriaceae</taxon>
        <taxon>Citrobacter</taxon>
        <taxon>Citrobacter freundii complex</taxon>
    </lineage>
</organism>
<dbReference type="Pfam" id="PF10543">
    <property type="entry name" value="ORF6N"/>
    <property type="match status" value="1"/>
</dbReference>
<evidence type="ECO:0000256" key="1">
    <source>
        <dbReference type="SAM" id="MobiDB-lite"/>
    </source>
</evidence>
<comment type="caution">
    <text evidence="3">The sequence shown here is derived from an EMBL/GenBank/DDBJ whole genome shotgun (WGS) entry which is preliminary data.</text>
</comment>
<proteinExistence type="predicted"/>
<dbReference type="InterPro" id="IPR018873">
    <property type="entry name" value="KilA-N_DNA-bd_domain"/>
</dbReference>
<feature type="compositionally biased region" description="Polar residues" evidence="1">
    <location>
        <begin position="26"/>
        <end position="38"/>
    </location>
</feature>
<keyword evidence="4" id="KW-1185">Reference proteome</keyword>
<evidence type="ECO:0000313" key="4">
    <source>
        <dbReference type="Proteomes" id="UP000835792"/>
    </source>
</evidence>
<sequence length="330" mass="37418">MSSCGLNIGRYGSNVGKCKRNGRAGPSQQSEYGDNMSNHHVMGTATPKNSTSSVISVNHSSVPVITYRNQRVVTTESLAIGYGTTAQNITNNFNRNKSRFVEGKHYFRIEGEEVENLRNSFSDVQISPKTRSLYLWTERGASRHAKMLETELAWDFFEQLEDHYFNLREVHGVMLPNMSDPITLARAWADAMEAKQQAEALTHQQAEYIEHLESLFTDGLSPVQFCKRLNGVNTSKISAWLVSMNWLYDDNPEGRSAQWRVRSYARDKYLTEKSSKVSPNSAVSFTTYQPVLLRDGAIWIYKNYLKGNLPMKVTWNGRLTHDKELAGGNN</sequence>
<feature type="domain" description="KilA-N DNA-binding" evidence="2">
    <location>
        <begin position="64"/>
        <end position="147"/>
    </location>
</feature>
<evidence type="ECO:0000259" key="2">
    <source>
        <dbReference type="Pfam" id="PF10543"/>
    </source>
</evidence>
<dbReference type="EMBL" id="CAHPRB010000020">
    <property type="protein sequence ID" value="CAB5605126.1"/>
    <property type="molecule type" value="Genomic_DNA"/>
</dbReference>
<name>A0ABM8MP12_9ENTR</name>
<feature type="region of interest" description="Disordered" evidence="1">
    <location>
        <begin position="15"/>
        <end position="54"/>
    </location>
</feature>
<evidence type="ECO:0000313" key="3">
    <source>
        <dbReference type="EMBL" id="CAB5605126.1"/>
    </source>
</evidence>